<keyword evidence="3 7" id="KW-1133">Transmembrane helix</keyword>
<feature type="region of interest" description="Disordered" evidence="6">
    <location>
        <begin position="1"/>
        <end position="46"/>
    </location>
</feature>
<dbReference type="PANTHER" id="PTHR23501">
    <property type="entry name" value="MAJOR FACILITATOR SUPERFAMILY"/>
    <property type="match status" value="1"/>
</dbReference>
<feature type="transmembrane region" description="Helical" evidence="7">
    <location>
        <begin position="196"/>
        <end position="214"/>
    </location>
</feature>
<reference evidence="8 9" key="1">
    <citation type="journal article" date="2025" name="Microbiol. Resour. Announc.">
        <title>Draft genome sequences for Neonectria magnoliae and Neonectria punicea, canker pathogens of Liriodendron tulipifera and Acer saccharum in West Virginia.</title>
        <authorList>
            <person name="Petronek H.M."/>
            <person name="Kasson M.T."/>
            <person name="Metheny A.M."/>
            <person name="Stauder C.M."/>
            <person name="Lovett B."/>
            <person name="Lynch S.C."/>
            <person name="Garnas J.R."/>
            <person name="Kasson L.R."/>
            <person name="Stajich J.E."/>
        </authorList>
    </citation>
    <scope>NUCLEOTIDE SEQUENCE [LARGE SCALE GENOMIC DNA]</scope>
    <source>
        <strain evidence="8 9">NRRL 64653</strain>
    </source>
</reference>
<keyword evidence="5" id="KW-0325">Glycoprotein</keyword>
<dbReference type="EMBL" id="JAZAVJ010000096">
    <property type="protein sequence ID" value="KAK7414732.1"/>
    <property type="molecule type" value="Genomic_DNA"/>
</dbReference>
<proteinExistence type="predicted"/>
<feature type="transmembrane region" description="Helical" evidence="7">
    <location>
        <begin position="278"/>
        <end position="297"/>
    </location>
</feature>
<feature type="transmembrane region" description="Helical" evidence="7">
    <location>
        <begin position="63"/>
        <end position="82"/>
    </location>
</feature>
<feature type="compositionally biased region" description="Low complexity" evidence="6">
    <location>
        <begin position="1"/>
        <end position="13"/>
    </location>
</feature>
<evidence type="ECO:0000256" key="1">
    <source>
        <dbReference type="ARBA" id="ARBA00004141"/>
    </source>
</evidence>
<comment type="caution">
    <text evidence="8">The sequence shown here is derived from an EMBL/GenBank/DDBJ whole genome shotgun (WGS) entry which is preliminary data.</text>
</comment>
<feature type="transmembrane region" description="Helical" evidence="7">
    <location>
        <begin position="475"/>
        <end position="502"/>
    </location>
</feature>
<sequence>MAVAPEAAPQVAPTTPPDALDESGAQKEAGGAVDHAHADSDSDEPIHSEAQAGVRNIEAITTVWTKTALITAYAMIWVIYFIETMQSGTTSSLSPYVTSSFQAHSLTPTVGIFSSIIGGVFKLTLAKILDVFGRPQGYALSVCLLTLGLVMMAACNTVETYAAAQVFYWIGYNGLDYSLSIFIADTSHLKNRGLMFAFASSPYIITTWLGGRIAESFLKGPGFRWGFGVFCIVMPVVTMPLFGLFTYYFYKARNMGLVPKHETNRTFMQSSLYYAREFDVIGLFLLSAGISLFLLPFNIYSYQKEEWRAPIIICFLVFGFLLIVGFAVWEKFFTPVKFLPYHLFLDRTFMGACILAGSVFVSFYCWDGYFGSFLQVVNGLSITEASYVANIYTIGSCLWSIVVGLFIRKTGNFKWICLGFGVPFTILGVGLMLKFRQPDVNIGYIVMCQIFIAFAGGTIVICEQTAAMAAVSHQYVAVVIAIEGMFAKIGGGIGSSIAAAIWQGMFPKALAKYLPAEEQGNLTLIYEDLTVQLSYPVGSEARHAIQQAYADAQRMMLIAGTAVLAVSFFAVAFWRDINVKERKQVKGRVV</sequence>
<feature type="transmembrane region" description="Helical" evidence="7">
    <location>
        <begin position="415"/>
        <end position="435"/>
    </location>
</feature>
<evidence type="ECO:0000256" key="2">
    <source>
        <dbReference type="ARBA" id="ARBA00022692"/>
    </source>
</evidence>
<feature type="compositionally biased region" description="Basic and acidic residues" evidence="6">
    <location>
        <begin position="34"/>
        <end position="46"/>
    </location>
</feature>
<gene>
    <name evidence="8" type="primary">MFS2_1</name>
    <name evidence="8" type="ORF">QQX98_006416</name>
</gene>
<feature type="transmembrane region" description="Helical" evidence="7">
    <location>
        <begin position="309"/>
        <end position="329"/>
    </location>
</feature>
<feature type="transmembrane region" description="Helical" evidence="7">
    <location>
        <begin position="166"/>
        <end position="184"/>
    </location>
</feature>
<feature type="transmembrane region" description="Helical" evidence="7">
    <location>
        <begin position="389"/>
        <end position="408"/>
    </location>
</feature>
<evidence type="ECO:0000256" key="3">
    <source>
        <dbReference type="ARBA" id="ARBA00022989"/>
    </source>
</evidence>
<dbReference type="InterPro" id="IPR011701">
    <property type="entry name" value="MFS"/>
</dbReference>
<feature type="transmembrane region" description="Helical" evidence="7">
    <location>
        <begin position="441"/>
        <end position="463"/>
    </location>
</feature>
<feature type="transmembrane region" description="Helical" evidence="7">
    <location>
        <begin position="349"/>
        <end position="369"/>
    </location>
</feature>
<dbReference type="Gene3D" id="1.20.1250.20">
    <property type="entry name" value="MFS general substrate transporter like domains"/>
    <property type="match status" value="2"/>
</dbReference>
<dbReference type="PANTHER" id="PTHR23501:SF3">
    <property type="entry name" value="MAJOR FACILITATOR SUPERFAMILY (MFS) PROFILE DOMAIN-CONTAINING PROTEIN"/>
    <property type="match status" value="1"/>
</dbReference>
<accession>A0ABR1H104</accession>
<evidence type="ECO:0000256" key="7">
    <source>
        <dbReference type="SAM" id="Phobius"/>
    </source>
</evidence>
<dbReference type="Pfam" id="PF07690">
    <property type="entry name" value="MFS_1"/>
    <property type="match status" value="1"/>
</dbReference>
<keyword evidence="4 7" id="KW-0472">Membrane</keyword>
<evidence type="ECO:0000313" key="8">
    <source>
        <dbReference type="EMBL" id="KAK7414732.1"/>
    </source>
</evidence>
<feature type="transmembrane region" description="Helical" evidence="7">
    <location>
        <begin position="102"/>
        <end position="125"/>
    </location>
</feature>
<evidence type="ECO:0000256" key="5">
    <source>
        <dbReference type="ARBA" id="ARBA00023180"/>
    </source>
</evidence>
<evidence type="ECO:0000313" key="9">
    <source>
        <dbReference type="Proteomes" id="UP001498476"/>
    </source>
</evidence>
<keyword evidence="2 7" id="KW-0812">Transmembrane</keyword>
<evidence type="ECO:0000256" key="6">
    <source>
        <dbReference type="SAM" id="MobiDB-lite"/>
    </source>
</evidence>
<protein>
    <submittedName>
        <fullName evidence="8">MFS siderochrome iron transporter 1</fullName>
    </submittedName>
</protein>
<dbReference type="InterPro" id="IPR036259">
    <property type="entry name" value="MFS_trans_sf"/>
</dbReference>
<feature type="transmembrane region" description="Helical" evidence="7">
    <location>
        <begin position="555"/>
        <end position="574"/>
    </location>
</feature>
<organism evidence="8 9">
    <name type="scientific">Neonectria punicea</name>
    <dbReference type="NCBI Taxonomy" id="979145"/>
    <lineage>
        <taxon>Eukaryota</taxon>
        <taxon>Fungi</taxon>
        <taxon>Dikarya</taxon>
        <taxon>Ascomycota</taxon>
        <taxon>Pezizomycotina</taxon>
        <taxon>Sordariomycetes</taxon>
        <taxon>Hypocreomycetidae</taxon>
        <taxon>Hypocreales</taxon>
        <taxon>Nectriaceae</taxon>
        <taxon>Neonectria</taxon>
    </lineage>
</organism>
<dbReference type="Proteomes" id="UP001498476">
    <property type="component" value="Unassembled WGS sequence"/>
</dbReference>
<keyword evidence="9" id="KW-1185">Reference proteome</keyword>
<feature type="transmembrane region" description="Helical" evidence="7">
    <location>
        <begin position="226"/>
        <end position="250"/>
    </location>
</feature>
<dbReference type="SUPFAM" id="SSF103473">
    <property type="entry name" value="MFS general substrate transporter"/>
    <property type="match status" value="1"/>
</dbReference>
<comment type="subcellular location">
    <subcellularLocation>
        <location evidence="1">Membrane</location>
        <topology evidence="1">Multi-pass membrane protein</topology>
    </subcellularLocation>
</comment>
<feature type="transmembrane region" description="Helical" evidence="7">
    <location>
        <begin position="137"/>
        <end position="154"/>
    </location>
</feature>
<evidence type="ECO:0000256" key="4">
    <source>
        <dbReference type="ARBA" id="ARBA00023136"/>
    </source>
</evidence>
<name>A0ABR1H104_9HYPO</name>